<evidence type="ECO:0000313" key="3">
    <source>
        <dbReference type="EMBL" id="XBH17017.1"/>
    </source>
</evidence>
<dbReference type="RefSeq" id="WP_348262249.1">
    <property type="nucleotide sequence ID" value="NZ_CP121196.1"/>
</dbReference>
<gene>
    <name evidence="3" type="ORF">P8935_20890</name>
</gene>
<feature type="signal peptide" evidence="2">
    <location>
        <begin position="1"/>
        <end position="26"/>
    </location>
</feature>
<dbReference type="InterPro" id="IPR017802">
    <property type="entry name" value="VWFA-rel_acidobac-type"/>
</dbReference>
<evidence type="ECO:0000256" key="1">
    <source>
        <dbReference type="SAM" id="MobiDB-lite"/>
    </source>
</evidence>
<dbReference type="AlphaFoldDB" id="A0AAU7DG60"/>
<keyword evidence="2" id="KW-0732">Signal</keyword>
<accession>A0AAU7DG60</accession>
<evidence type="ECO:0000256" key="2">
    <source>
        <dbReference type="SAM" id="SignalP"/>
    </source>
</evidence>
<sequence length="603" mass="64508">MLSFRTPAVALIAIVSTVLVPSLGFAQTENNEPTSEPLQINVRNVLVDIVVTDKKGTAVPGLHKEDFEILENGKPQAIEFFEPHFPSASAPVQPAPPLPPNTFTNVPTTEPNQAINILLMDALNTTIQDQAYARQRIVKYLGTIPPGIRVGVFLLGDRLRIIQGFTDDATLLRASVEKLAGKPTEVALEATPNELATQTTSLNNLSTMTSDPGGPGANGGAQLAQMIADLQDFLATSTAEQKNQQLLITLDALQAIAHYVSAVPGRKNLIWFVGSFPLCLPGITSSKIGCPYEDQIKKTIDALAAARVSVYPIDTGGVSAPNADIGGAGQDSGGSLVPGTTGLAGTAAPNDPYFAFISSENWANATGGKAMHNNDLKGALADDIQNGSSYYTVAYTPTDPKEIGRERKITVHLKDANYKLSYHRNYFERTPGEIKTASAEPAKDPLRPLMDRGMPNFADLHFRLLVEPDTTKFDAAPPDGDNPALKPPFKRYSVRFFLSPQNLNLVQGPDGVRRAPVEVALVAYSQSGGSLNWLVRSVNLAIRPDQMGIATSSGIPFHFDFDMPPGDVYLRAGVYDPSTNRAGTLEVPQSALRPAAPQPGGSH</sequence>
<feature type="chain" id="PRO_5043828959" evidence="2">
    <location>
        <begin position="27"/>
        <end position="603"/>
    </location>
</feature>
<reference evidence="3" key="1">
    <citation type="submission" date="2023-03" db="EMBL/GenBank/DDBJ databases">
        <title>Edaphobacter sp.</title>
        <authorList>
            <person name="Huber K.J."/>
            <person name="Papendorf J."/>
            <person name="Pilke C."/>
            <person name="Bunk B."/>
            <person name="Sproeer C."/>
            <person name="Pester M."/>
        </authorList>
    </citation>
    <scope>NUCLEOTIDE SEQUENCE</scope>
    <source>
        <strain evidence="3">DSM 110680</strain>
    </source>
</reference>
<dbReference type="NCBIfam" id="TIGR03436">
    <property type="entry name" value="acidobact_VWFA"/>
    <property type="match status" value="1"/>
</dbReference>
<proteinExistence type="predicted"/>
<organism evidence="3">
    <name type="scientific">Telmatobacter sp. DSM 110680</name>
    <dbReference type="NCBI Taxonomy" id="3036704"/>
    <lineage>
        <taxon>Bacteria</taxon>
        <taxon>Pseudomonadati</taxon>
        <taxon>Acidobacteriota</taxon>
        <taxon>Terriglobia</taxon>
        <taxon>Terriglobales</taxon>
        <taxon>Acidobacteriaceae</taxon>
        <taxon>Telmatobacter</taxon>
    </lineage>
</organism>
<feature type="region of interest" description="Disordered" evidence="1">
    <location>
        <begin position="580"/>
        <end position="603"/>
    </location>
</feature>
<protein>
    <submittedName>
        <fullName evidence="3">VWA domain-containing protein</fullName>
    </submittedName>
</protein>
<dbReference type="EMBL" id="CP121196">
    <property type="protein sequence ID" value="XBH17017.1"/>
    <property type="molecule type" value="Genomic_DNA"/>
</dbReference>
<name>A0AAU7DG60_9BACT</name>